<accession>A0ABS6XQF6</accession>
<sequence>MLLFRSLSHAIAALSLSVAVPLAAASAPTTYSLPQLIQHQGRYSLIVDGEPFFILAAQLHNSSAWPQMLDSAWQSIDALSANTVEAPVYWEQFEARPGQYDTRNVDALIAKARATDKRLILLWFASWKNGQMQYAPEWVKSDPETYPRQLDEHGLPLDNLSTFAPANLNADRRAFSALMRHLKKVDGDAHTVILVQVENEPGTFGAVRDHQPAADKAFAAPVPADVLARTGRSSGSWRDVFGVDAEEMFNAWSTARYINSVAQAGKQIYPLPMYVNCWLRYKDKKYPGMDYPSGGPTYNVFDVWRSVSPAIDFVGTDLYTTDAAEFRKVLGQYHRPDNPTWISETGFEPGTAPLLYEVLAHGGIGFSLFGIDNPPSDTQSATVAAHARNYSLLASIDTVVARSIADGRLKAAIETPGQPRQTLDFGDWRVTLSFGPPPWGSSPAILPNSPDVDGRAFVIRLGNDQFLLSGVDVRAAFERTLQDGKHGQLIRVEEGRFEHGSWQTHRWLNGDEVDYGINFHKEPALVRVKVGTF</sequence>
<gene>
    <name evidence="4" type="ORF">KY084_12225</name>
</gene>
<protein>
    <submittedName>
        <fullName evidence="4">DUF5597 domain-containing protein</fullName>
    </submittedName>
</protein>
<proteinExistence type="predicted"/>
<name>A0ABS6XQF6_9SPHN</name>
<feature type="chain" id="PRO_5045954359" evidence="1">
    <location>
        <begin position="25"/>
        <end position="533"/>
    </location>
</feature>
<dbReference type="InterPro" id="IPR001944">
    <property type="entry name" value="Glycoside_Hdrlase_35"/>
</dbReference>
<feature type="domain" description="Glycoside hydrolase 35 catalytic" evidence="2">
    <location>
        <begin position="44"/>
        <end position="229"/>
    </location>
</feature>
<evidence type="ECO:0000259" key="2">
    <source>
        <dbReference type="Pfam" id="PF01301"/>
    </source>
</evidence>
<dbReference type="PANTHER" id="PTHR23421">
    <property type="entry name" value="BETA-GALACTOSIDASE RELATED"/>
    <property type="match status" value="1"/>
</dbReference>
<dbReference type="Proteomes" id="UP001197214">
    <property type="component" value="Unassembled WGS sequence"/>
</dbReference>
<feature type="signal peptide" evidence="1">
    <location>
        <begin position="1"/>
        <end position="24"/>
    </location>
</feature>
<feature type="domain" description="DUF5597" evidence="3">
    <location>
        <begin position="387"/>
        <end position="519"/>
    </location>
</feature>
<organism evidence="4 5">
    <name type="scientific">Stakelama flava</name>
    <dbReference type="NCBI Taxonomy" id="2860338"/>
    <lineage>
        <taxon>Bacteria</taxon>
        <taxon>Pseudomonadati</taxon>
        <taxon>Pseudomonadota</taxon>
        <taxon>Alphaproteobacteria</taxon>
        <taxon>Sphingomonadales</taxon>
        <taxon>Sphingomonadaceae</taxon>
        <taxon>Stakelama</taxon>
    </lineage>
</organism>
<keyword evidence="1" id="KW-0732">Signal</keyword>
<evidence type="ECO:0000313" key="4">
    <source>
        <dbReference type="EMBL" id="MBW4331636.1"/>
    </source>
</evidence>
<keyword evidence="5" id="KW-1185">Reference proteome</keyword>
<comment type="caution">
    <text evidence="4">The sequence shown here is derived from an EMBL/GenBank/DDBJ whole genome shotgun (WGS) entry which is preliminary data.</text>
</comment>
<evidence type="ECO:0000313" key="5">
    <source>
        <dbReference type="Proteomes" id="UP001197214"/>
    </source>
</evidence>
<evidence type="ECO:0000259" key="3">
    <source>
        <dbReference type="Pfam" id="PF18120"/>
    </source>
</evidence>
<dbReference type="Pfam" id="PF18120">
    <property type="entry name" value="DUF5597"/>
    <property type="match status" value="1"/>
</dbReference>
<dbReference type="EMBL" id="JAHWZX010000011">
    <property type="protein sequence ID" value="MBW4331636.1"/>
    <property type="molecule type" value="Genomic_DNA"/>
</dbReference>
<evidence type="ECO:0000256" key="1">
    <source>
        <dbReference type="SAM" id="SignalP"/>
    </source>
</evidence>
<reference evidence="4 5" key="1">
    <citation type="submission" date="2021-07" db="EMBL/GenBank/DDBJ databases">
        <title>Stakelama flava sp. nov., a novel endophytic bacterium isolated from branch of Kandelia candel.</title>
        <authorList>
            <person name="Tuo L."/>
        </authorList>
    </citation>
    <scope>NUCLEOTIDE SEQUENCE [LARGE SCALE GENOMIC DNA]</scope>
    <source>
        <strain evidence="4 5">CBK3Z-3</strain>
    </source>
</reference>
<dbReference type="RefSeq" id="WP_219238756.1">
    <property type="nucleotide sequence ID" value="NZ_JAHWZX010000011.1"/>
</dbReference>
<dbReference type="InterPro" id="IPR040719">
    <property type="entry name" value="DUF5597"/>
</dbReference>
<dbReference type="Pfam" id="PF01301">
    <property type="entry name" value="Glyco_hydro_35"/>
    <property type="match status" value="1"/>
</dbReference>
<dbReference type="InterPro" id="IPR031330">
    <property type="entry name" value="Gly_Hdrlase_35_cat"/>
</dbReference>